<dbReference type="Pfam" id="PF00753">
    <property type="entry name" value="Lactamase_B"/>
    <property type="match status" value="1"/>
</dbReference>
<evidence type="ECO:0000313" key="9">
    <source>
        <dbReference type="Proteomes" id="UP000194225"/>
    </source>
</evidence>
<evidence type="ECO:0000313" key="8">
    <source>
        <dbReference type="EMBL" id="QEV51692.1"/>
    </source>
</evidence>
<name>A0AAE6TLK5_STRPT</name>
<dbReference type="Proteomes" id="UP000194225">
    <property type="component" value="Unassembled WGS sequence"/>
</dbReference>
<dbReference type="GO" id="GO:0042781">
    <property type="term" value="F:3'-tRNA processing endoribonuclease activity"/>
    <property type="evidence" value="ECO:0007669"/>
    <property type="project" value="TreeGrafter"/>
</dbReference>
<feature type="domain" description="Metallo-beta-lactamase" evidence="6">
    <location>
        <begin position="254"/>
        <end position="354"/>
    </location>
</feature>
<feature type="compositionally biased region" description="Basic and acidic residues" evidence="3">
    <location>
        <begin position="1"/>
        <end position="14"/>
    </location>
</feature>
<reference evidence="7 9" key="1">
    <citation type="submission" date="2016-09" db="EMBL/GenBank/DDBJ databases">
        <title>Streptomyces platensis DSM40041, a candidate organism with high potential of specific P450 cytochromes.</title>
        <authorList>
            <person name="Grumaz C."/>
            <person name="Vainshtein Y."/>
            <person name="Kirstahler P."/>
            <person name="Sohn K."/>
        </authorList>
    </citation>
    <scope>NUCLEOTIDE SEQUENCE [LARGE SCALE GENOMIC DNA]</scope>
    <source>
        <strain evidence="7 9">DSM 40041</strain>
    </source>
</reference>
<dbReference type="RefSeq" id="WP_085924282.1">
    <property type="nucleotide sequence ID" value="NZ_BAABSS010000046.1"/>
</dbReference>
<evidence type="ECO:0000313" key="7">
    <source>
        <dbReference type="EMBL" id="OSY46170.1"/>
    </source>
</evidence>
<accession>A0AAE6TLK5</accession>
<reference evidence="8 10" key="2">
    <citation type="submission" date="2017-09" db="EMBL/GenBank/DDBJ databases">
        <authorList>
            <person name="Lee N."/>
            <person name="Cho B.-K."/>
        </authorList>
    </citation>
    <scope>NUCLEOTIDE SEQUENCE [LARGE SCALE GENOMIC DNA]</scope>
    <source>
        <strain evidence="8 10">ATCC 23948</strain>
    </source>
</reference>
<keyword evidence="1" id="KW-0540">Nuclease</keyword>
<dbReference type="CDD" id="cd07719">
    <property type="entry name" value="arylsulfatase_AtsA-like_MBL-fold"/>
    <property type="match status" value="1"/>
</dbReference>
<dbReference type="GeneID" id="90923346"/>
<organism evidence="8 10">
    <name type="scientific">Streptomyces platensis</name>
    <dbReference type="NCBI Taxonomy" id="58346"/>
    <lineage>
        <taxon>Bacteria</taxon>
        <taxon>Bacillati</taxon>
        <taxon>Actinomycetota</taxon>
        <taxon>Actinomycetes</taxon>
        <taxon>Kitasatosporales</taxon>
        <taxon>Streptomycetaceae</taxon>
        <taxon>Streptomyces</taxon>
    </lineage>
</organism>
<feature type="compositionally biased region" description="Basic and acidic residues" evidence="3">
    <location>
        <begin position="186"/>
        <end position="197"/>
    </location>
</feature>
<evidence type="ECO:0000256" key="2">
    <source>
        <dbReference type="ARBA" id="ARBA00022801"/>
    </source>
</evidence>
<dbReference type="KEGG" id="spla:CP981_08495"/>
<dbReference type="PANTHER" id="PTHR46018:SF2">
    <property type="entry name" value="ZINC PHOSPHODIESTERASE ELAC PROTEIN 1"/>
    <property type="match status" value="1"/>
</dbReference>
<dbReference type="InterPro" id="IPR001279">
    <property type="entry name" value="Metallo-B-lactamas"/>
</dbReference>
<evidence type="ECO:0000259" key="6">
    <source>
        <dbReference type="Pfam" id="PF12706"/>
    </source>
</evidence>
<keyword evidence="4" id="KW-0472">Membrane</keyword>
<feature type="region of interest" description="Disordered" evidence="3">
    <location>
        <begin position="162"/>
        <end position="197"/>
    </location>
</feature>
<keyword evidence="2" id="KW-0378">Hydrolase</keyword>
<proteinExistence type="predicted"/>
<evidence type="ECO:0000256" key="1">
    <source>
        <dbReference type="ARBA" id="ARBA00022759"/>
    </source>
</evidence>
<dbReference type="PROSITE" id="PS51318">
    <property type="entry name" value="TAT"/>
    <property type="match status" value="1"/>
</dbReference>
<dbReference type="Gene3D" id="3.60.15.10">
    <property type="entry name" value="Ribonuclease Z/Hydroxyacylglutathione hydrolase-like"/>
    <property type="match status" value="1"/>
</dbReference>
<evidence type="ECO:0000259" key="5">
    <source>
        <dbReference type="Pfam" id="PF00753"/>
    </source>
</evidence>
<dbReference type="AlphaFoldDB" id="A0AAE6TLK5"/>
<evidence type="ECO:0000313" key="10">
    <source>
        <dbReference type="Proteomes" id="UP000325458"/>
    </source>
</evidence>
<dbReference type="PANTHER" id="PTHR46018">
    <property type="entry name" value="ZINC PHOSPHODIESTERASE ELAC PROTEIN 1"/>
    <property type="match status" value="1"/>
</dbReference>
<feature type="transmembrane region" description="Helical" evidence="4">
    <location>
        <begin position="32"/>
        <end position="56"/>
    </location>
</feature>
<evidence type="ECO:0000256" key="3">
    <source>
        <dbReference type="SAM" id="MobiDB-lite"/>
    </source>
</evidence>
<dbReference type="EMBL" id="CP023691">
    <property type="protein sequence ID" value="QEV51692.1"/>
    <property type="molecule type" value="Genomic_DNA"/>
</dbReference>
<protein>
    <submittedName>
        <fullName evidence="8">MBL fold metallo-hydrolase</fullName>
    </submittedName>
    <submittedName>
        <fullName evidence="7">Ribonuclease Z</fullName>
    </submittedName>
</protein>
<keyword evidence="4" id="KW-1133">Transmembrane helix</keyword>
<feature type="region of interest" description="Disordered" evidence="3">
    <location>
        <begin position="1"/>
        <end position="23"/>
    </location>
</feature>
<dbReference type="Proteomes" id="UP000325458">
    <property type="component" value="Chromosome"/>
</dbReference>
<keyword evidence="4" id="KW-0812">Transmembrane</keyword>
<gene>
    <name evidence="7" type="ORF">BG653_02406</name>
    <name evidence="8" type="ORF">CP981_08495</name>
</gene>
<dbReference type="Pfam" id="PF12706">
    <property type="entry name" value="Lactamase_B_2"/>
    <property type="match status" value="1"/>
</dbReference>
<dbReference type="EMBL" id="MIGA01000012">
    <property type="protein sequence ID" value="OSY46170.1"/>
    <property type="molecule type" value="Genomic_DNA"/>
</dbReference>
<keyword evidence="9" id="KW-1185">Reference proteome</keyword>
<dbReference type="SUPFAM" id="SSF56281">
    <property type="entry name" value="Metallo-hydrolase/oxidoreductase"/>
    <property type="match status" value="1"/>
</dbReference>
<dbReference type="InterPro" id="IPR006311">
    <property type="entry name" value="TAT_signal"/>
</dbReference>
<evidence type="ECO:0000256" key="4">
    <source>
        <dbReference type="SAM" id="Phobius"/>
    </source>
</evidence>
<dbReference type="InterPro" id="IPR044094">
    <property type="entry name" value="AtsA-like_MBL-fold"/>
</dbReference>
<keyword evidence="1" id="KW-0255">Endonuclease</keyword>
<sequence length="394" mass="40881">MCDHGKSMEPEGEHSGNSPAGGRWRRRDLLRASAVGGGALLGGGALIGGGVLLGAAQSAPAAHSATVPSAKHAQRQRGLELVLLGTAAGPVPDPKRAGISSALIVDGAVYLVDAGLGAPRQFAAAGLDRSALRNMFITHLHADHLMSYYDFFLTAPGRPAPVTAHGPGPAGALPPKEQGSTPGTVDPRDPTPGLKDHTEDCHAAFAYSSNILMRSVGSADPRDLVDVHDIALPAVGASALGDTAPRMRPFPVMEDKRVKVTATLVPHGPVFPSFAFRFDTDHGSVTFSGDTRPTPNLVQLAHDTDLLVHEAVPDAAMQAPGLTGSHSRASHTALSQVGGIAQRCGARRLVLSHIGSGTSQPIDSPQWTRTVKQTYDGPVTVGADLMRFTVTARS</sequence>
<dbReference type="InterPro" id="IPR036866">
    <property type="entry name" value="RibonucZ/Hydroxyglut_hydro"/>
</dbReference>
<feature type="compositionally biased region" description="Low complexity" evidence="3">
    <location>
        <begin position="164"/>
        <end position="175"/>
    </location>
</feature>
<feature type="domain" description="Metallo-beta-lactamase" evidence="5">
    <location>
        <begin position="100"/>
        <end position="174"/>
    </location>
</feature>